<dbReference type="RefSeq" id="WP_078713357.1">
    <property type="nucleotide sequence ID" value="NZ_FUYG01000002.1"/>
</dbReference>
<name>A0A1T4X777_9MICO</name>
<keyword evidence="1" id="KW-0472">Membrane</keyword>
<dbReference type="EMBL" id="FUYG01000002">
    <property type="protein sequence ID" value="SKA84711.1"/>
    <property type="molecule type" value="Genomic_DNA"/>
</dbReference>
<proteinExistence type="predicted"/>
<evidence type="ECO:0000313" key="2">
    <source>
        <dbReference type="EMBL" id="SKA84711.1"/>
    </source>
</evidence>
<evidence type="ECO:0008006" key="4">
    <source>
        <dbReference type="Google" id="ProtNLM"/>
    </source>
</evidence>
<keyword evidence="1" id="KW-0812">Transmembrane</keyword>
<evidence type="ECO:0000313" key="3">
    <source>
        <dbReference type="Proteomes" id="UP000189735"/>
    </source>
</evidence>
<organism evidence="2 3">
    <name type="scientific">Agreia bicolorata</name>
    <dbReference type="NCBI Taxonomy" id="110935"/>
    <lineage>
        <taxon>Bacteria</taxon>
        <taxon>Bacillati</taxon>
        <taxon>Actinomycetota</taxon>
        <taxon>Actinomycetes</taxon>
        <taxon>Micrococcales</taxon>
        <taxon>Microbacteriaceae</taxon>
        <taxon>Agreia</taxon>
    </lineage>
</organism>
<keyword evidence="1" id="KW-1133">Transmembrane helix</keyword>
<feature type="transmembrane region" description="Helical" evidence="1">
    <location>
        <begin position="159"/>
        <end position="180"/>
    </location>
</feature>
<feature type="transmembrane region" description="Helical" evidence="1">
    <location>
        <begin position="69"/>
        <end position="90"/>
    </location>
</feature>
<dbReference type="Proteomes" id="UP000189735">
    <property type="component" value="Unassembled WGS sequence"/>
</dbReference>
<reference evidence="3" key="1">
    <citation type="submission" date="2017-02" db="EMBL/GenBank/DDBJ databases">
        <authorList>
            <person name="Varghese N."/>
            <person name="Submissions S."/>
        </authorList>
    </citation>
    <scope>NUCLEOTIDE SEQUENCE [LARGE SCALE GENOMIC DNA]</scope>
    <source>
        <strain evidence="3">VKM Ac-2052</strain>
    </source>
</reference>
<evidence type="ECO:0000256" key="1">
    <source>
        <dbReference type="SAM" id="Phobius"/>
    </source>
</evidence>
<feature type="transmembrane region" description="Helical" evidence="1">
    <location>
        <begin position="21"/>
        <end position="49"/>
    </location>
</feature>
<dbReference type="AlphaFoldDB" id="A0A1T4X777"/>
<protein>
    <recommendedName>
        <fullName evidence="4">DUF3592 domain-containing protein</fullName>
    </recommendedName>
</protein>
<accession>A0A1T4X777</accession>
<feature type="transmembrane region" description="Helical" evidence="1">
    <location>
        <begin position="102"/>
        <end position="123"/>
    </location>
</feature>
<gene>
    <name evidence="2" type="ORF">SAMN06295879_0644</name>
</gene>
<sequence length="294" mass="31263">MSTSDPRVERAERQAAAAKRPGTTIVIVLLGAAHLAVWMVAGFGIGTILDTFRLMTVNQVGNWNSGFDAVDSQFLAVGAICIGSFLGVFFTGRLGRAGLGGAALIVPFCTGLLGIAIGLLLFIPNWSPPDAIGEKVAFIDGGDTEPWQSDAWVAYYLPYWLPAAFGVLLLLAVVATLAAIRATHRSLVRMKDIESRGTRVPGVVTEAIATGTEIQGMPRIQFTARFRDTAGTNRWVTKKATFPRAATPRAGDPAVVWFDPLAPHDETKIMVGLGPEAAQHAGQSAVLPRTDLRG</sequence>